<accession>A0A1G9HJJ5</accession>
<evidence type="ECO:0000256" key="1">
    <source>
        <dbReference type="ARBA" id="ARBA00010646"/>
    </source>
</evidence>
<dbReference type="GO" id="GO:0009253">
    <property type="term" value="P:peptidoglycan catabolic process"/>
    <property type="evidence" value="ECO:0007669"/>
    <property type="project" value="InterPro"/>
</dbReference>
<keyword evidence="5" id="KW-1185">Reference proteome</keyword>
<dbReference type="GO" id="GO:0016998">
    <property type="term" value="P:cell wall macromolecule catabolic process"/>
    <property type="evidence" value="ECO:0007669"/>
    <property type="project" value="InterPro"/>
</dbReference>
<evidence type="ECO:0000313" key="4">
    <source>
        <dbReference type="EMBL" id="SDL12936.1"/>
    </source>
</evidence>
<dbReference type="InterPro" id="IPR018392">
    <property type="entry name" value="LysM"/>
</dbReference>
<evidence type="ECO:0000313" key="5">
    <source>
        <dbReference type="Proteomes" id="UP000199008"/>
    </source>
</evidence>
<dbReference type="PROSITE" id="PS51782">
    <property type="entry name" value="LYSM"/>
    <property type="match status" value="3"/>
</dbReference>
<dbReference type="Pfam" id="PF01476">
    <property type="entry name" value="LysM"/>
    <property type="match status" value="3"/>
</dbReference>
<dbReference type="GO" id="GO:0003796">
    <property type="term" value="F:lysozyme activity"/>
    <property type="evidence" value="ECO:0007669"/>
    <property type="project" value="InterPro"/>
</dbReference>
<feature type="domain" description="LysM" evidence="3">
    <location>
        <begin position="268"/>
        <end position="312"/>
    </location>
</feature>
<gene>
    <name evidence="4" type="ORF">SAMN05216216_1246</name>
</gene>
<reference evidence="5" key="1">
    <citation type="submission" date="2016-10" db="EMBL/GenBank/DDBJ databases">
        <authorList>
            <person name="Varghese N."/>
            <person name="Submissions S."/>
        </authorList>
    </citation>
    <scope>NUCLEOTIDE SEQUENCE [LARGE SCALE GENOMIC DNA]</scope>
    <source>
        <strain evidence="5">CGMCC 1.8895</strain>
    </source>
</reference>
<comment type="similarity">
    <text evidence="1">Belongs to the glycosyl hydrolase 25 family.</text>
</comment>
<evidence type="ECO:0000259" key="3">
    <source>
        <dbReference type="PROSITE" id="PS51782"/>
    </source>
</evidence>
<dbReference type="InterPro" id="IPR002053">
    <property type="entry name" value="Glyco_hydro_25"/>
</dbReference>
<feature type="compositionally biased region" description="Low complexity" evidence="2">
    <location>
        <begin position="206"/>
        <end position="216"/>
    </location>
</feature>
<dbReference type="SUPFAM" id="SSF54106">
    <property type="entry name" value="LysM domain"/>
    <property type="match status" value="3"/>
</dbReference>
<dbReference type="SMART" id="SM00257">
    <property type="entry name" value="LysM"/>
    <property type="match status" value="3"/>
</dbReference>
<dbReference type="EMBL" id="FNFY01000024">
    <property type="protein sequence ID" value="SDL12936.1"/>
    <property type="molecule type" value="Genomic_DNA"/>
</dbReference>
<dbReference type="PANTHER" id="PTHR34135:SF1">
    <property type="entry name" value="GLYCOSYL HYDROLASE FAMILY 25"/>
    <property type="match status" value="1"/>
</dbReference>
<protein>
    <submittedName>
        <fullName evidence="4">LysM domain-containing protein</fullName>
    </submittedName>
</protein>
<dbReference type="Gene3D" id="3.10.350.10">
    <property type="entry name" value="LysM domain"/>
    <property type="match status" value="3"/>
</dbReference>
<dbReference type="Gene3D" id="3.20.20.80">
    <property type="entry name" value="Glycosidases"/>
    <property type="match status" value="1"/>
</dbReference>
<dbReference type="Proteomes" id="UP000199008">
    <property type="component" value="Unassembled WGS sequence"/>
</dbReference>
<dbReference type="GO" id="GO:0016052">
    <property type="term" value="P:carbohydrate catabolic process"/>
    <property type="evidence" value="ECO:0007669"/>
    <property type="project" value="TreeGrafter"/>
</dbReference>
<name>A0A1G9HJJ5_9BACL</name>
<dbReference type="InterPro" id="IPR036779">
    <property type="entry name" value="LysM_dom_sf"/>
</dbReference>
<feature type="domain" description="LysM" evidence="3">
    <location>
        <begin position="217"/>
        <end position="261"/>
    </location>
</feature>
<dbReference type="Pfam" id="PF01183">
    <property type="entry name" value="Glyco_hydro_25"/>
    <property type="match status" value="1"/>
</dbReference>
<dbReference type="AlphaFoldDB" id="A0A1G9HJJ5"/>
<evidence type="ECO:0000256" key="2">
    <source>
        <dbReference type="SAM" id="MobiDB-lite"/>
    </source>
</evidence>
<feature type="region of interest" description="Disordered" evidence="2">
    <location>
        <begin position="195"/>
        <end position="216"/>
    </location>
</feature>
<proteinExistence type="inferred from homology"/>
<dbReference type="CDD" id="cd00118">
    <property type="entry name" value="LysM"/>
    <property type="match status" value="3"/>
</dbReference>
<dbReference type="STRING" id="576118.SAMN05216216_1246"/>
<dbReference type="InterPro" id="IPR017853">
    <property type="entry name" value="GH"/>
</dbReference>
<dbReference type="PROSITE" id="PS51904">
    <property type="entry name" value="GLYCOSYL_HYDROL_F25_2"/>
    <property type="match status" value="1"/>
</dbReference>
<organism evidence="4 5">
    <name type="scientific">Lacicoccus qingdaonensis</name>
    <dbReference type="NCBI Taxonomy" id="576118"/>
    <lineage>
        <taxon>Bacteria</taxon>
        <taxon>Bacillati</taxon>
        <taxon>Bacillota</taxon>
        <taxon>Bacilli</taxon>
        <taxon>Bacillales</taxon>
        <taxon>Salinicoccaceae</taxon>
        <taxon>Lacicoccus</taxon>
    </lineage>
</organism>
<dbReference type="SUPFAM" id="SSF51445">
    <property type="entry name" value="(Trans)glycosidases"/>
    <property type="match status" value="1"/>
</dbReference>
<dbReference type="PANTHER" id="PTHR34135">
    <property type="entry name" value="LYSOZYME"/>
    <property type="match status" value="1"/>
</dbReference>
<sequence>MIIDVSHHQPAKSIDYKTLSQHVDHVIIRTMDADMIDKEYKTYHKEFRKHGVPTAAYAFFRSQNDTHVVNEAKMFWDRTKDLNPTMWWIDVETSPHPNMRKAVNDYINELRKHGAKKVGLYIAHHLYKQLNLDTSKADAVWIPHYGNGSATANSKPAYPADIHQYTEHGRLPGYNSNLDLNRIISDKKLEFFTDGKASKKKPAPPKESTSNATTSAETYKVKTGDTLSGIAAKFSTTTKALQNLNGISNPNHIEAGQLLYVKGAAKTNTYTVKSGDTLSGIAAAHGTTTKALQNLNGITNANLIYAGQKLIVTGTVKKSTTKYHTVKSGDTVSGLAVKYGSTQKQIVNWNNLRNPNEIYINQKLRVK</sequence>
<feature type="domain" description="LysM" evidence="3">
    <location>
        <begin position="322"/>
        <end position="366"/>
    </location>
</feature>